<protein>
    <recommendedName>
        <fullName evidence="4">Cytochrome b561 bacterial/Ni-hydrogenase domain-containing protein</fullName>
    </recommendedName>
</protein>
<evidence type="ECO:0000313" key="2">
    <source>
        <dbReference type="EMBL" id="QUS57107.1"/>
    </source>
</evidence>
<feature type="transmembrane region" description="Helical" evidence="1">
    <location>
        <begin position="16"/>
        <end position="35"/>
    </location>
</feature>
<dbReference type="EMBL" id="CP074126">
    <property type="protein sequence ID" value="QUS57107.1"/>
    <property type="molecule type" value="Genomic_DNA"/>
</dbReference>
<reference evidence="2 3" key="1">
    <citation type="journal article" date="2021" name="Angew. Chem. Int. Ed. Engl.">
        <title>A novel family of nonribosomal peptides modulate collective behavior in Pseudovibrio bacteria isolated from marine sponges.</title>
        <authorList>
            <person name="Ioca L.P."/>
            <person name="Dai Y."/>
            <person name="Kunakom S."/>
            <person name="Diaz-Espinosa J."/>
            <person name="Krunic A."/>
            <person name="Crnkovic C.M."/>
            <person name="Orjala J."/>
            <person name="Sanchez L.M."/>
            <person name="Ferreira A.G."/>
            <person name="Berlinck R.G.S."/>
            <person name="Eustaquio A.S."/>
        </authorList>
    </citation>
    <scope>NUCLEOTIDE SEQUENCE [LARGE SCALE GENOMIC DNA]</scope>
    <source>
        <strain evidence="2 3">Ab134</strain>
    </source>
</reference>
<evidence type="ECO:0000313" key="3">
    <source>
        <dbReference type="Proteomes" id="UP000680706"/>
    </source>
</evidence>
<dbReference type="RefSeq" id="WP_075700503.1">
    <property type="nucleotide sequence ID" value="NZ_CP074126.1"/>
</dbReference>
<sequence length="179" mass="19986">MQLSDYNTQIRKLSQTFTWAILVLGAFQFLLGIGFFEQKATEIDAANYTRFHTYWGTGLLIAILGKLILLYFVEKRRLLSKSHHWFLRLSITVLFALLVILPLVGGVRVLANEGPSSSLGLTVASWVHGESVNFLAELHTALAYALGCATVVYGLSWAANYIHSANRELSHIVIEDPYT</sequence>
<keyword evidence="1" id="KW-0472">Membrane</keyword>
<keyword evidence="3" id="KW-1185">Reference proteome</keyword>
<evidence type="ECO:0008006" key="4">
    <source>
        <dbReference type="Google" id="ProtNLM"/>
    </source>
</evidence>
<organism evidence="2 3">
    <name type="scientific">Pseudovibrio brasiliensis</name>
    <dbReference type="NCBI Taxonomy" id="1898042"/>
    <lineage>
        <taxon>Bacteria</taxon>
        <taxon>Pseudomonadati</taxon>
        <taxon>Pseudomonadota</taxon>
        <taxon>Alphaproteobacteria</taxon>
        <taxon>Hyphomicrobiales</taxon>
        <taxon>Stappiaceae</taxon>
        <taxon>Pseudovibrio</taxon>
    </lineage>
</organism>
<feature type="transmembrane region" description="Helical" evidence="1">
    <location>
        <begin position="141"/>
        <end position="162"/>
    </location>
</feature>
<keyword evidence="1" id="KW-0812">Transmembrane</keyword>
<name>A0ABX8AS88_9HYPH</name>
<feature type="transmembrane region" description="Helical" evidence="1">
    <location>
        <begin position="85"/>
        <end position="111"/>
    </location>
</feature>
<dbReference type="Proteomes" id="UP000680706">
    <property type="component" value="Chromosome"/>
</dbReference>
<feature type="transmembrane region" description="Helical" evidence="1">
    <location>
        <begin position="55"/>
        <end position="73"/>
    </location>
</feature>
<evidence type="ECO:0000256" key="1">
    <source>
        <dbReference type="SAM" id="Phobius"/>
    </source>
</evidence>
<gene>
    <name evidence="2" type="ORF">KGB56_06850</name>
</gene>
<accession>A0ABX8AS88</accession>
<keyword evidence="1" id="KW-1133">Transmembrane helix</keyword>
<proteinExistence type="predicted"/>